<evidence type="ECO:0000259" key="1">
    <source>
        <dbReference type="Pfam" id="PF00149"/>
    </source>
</evidence>
<dbReference type="Pfam" id="PF00149">
    <property type="entry name" value="Metallophos"/>
    <property type="match status" value="1"/>
</dbReference>
<dbReference type="OMA" id="CNPRGYI"/>
<dbReference type="EMBL" id="KV907494">
    <property type="protein sequence ID" value="OOF99913.1"/>
    <property type="molecule type" value="Genomic_DNA"/>
</dbReference>
<feature type="domain" description="Calcineurin-like phosphoesterase" evidence="1">
    <location>
        <begin position="18"/>
        <end position="240"/>
    </location>
</feature>
<protein>
    <recommendedName>
        <fullName evidence="1">Calcineurin-like phosphoesterase domain-containing protein</fullName>
    </recommendedName>
</protein>
<proteinExistence type="predicted"/>
<dbReference type="Gene3D" id="3.60.21.10">
    <property type="match status" value="1"/>
</dbReference>
<keyword evidence="3" id="KW-1185">Reference proteome</keyword>
<name>A0A1R3RZM5_ASPC5</name>
<sequence>MLQKVYSLFNRSSISFQVLSDLHLEINQQYSSYELPICAEYLILAGDIGRLADYDDYLFFLQKQTHRFEFVFLVLGNHEFYSGTFVTGLEKARQLEQEPSLNGKLVILHQKRFDIPGSGVTVLGCTLWSNVPYDLKDVVRSKVKDFHKIDDWSVDEHNARHEADRAWLRKEIDLIRQENGKLGGKRSEKRSILVVTHHAPLLRGTSSPHQARNSWSVAFGTDVLPHVSDGVKVWVFGHTHYTTEFKEKGVRVVSNQRGYVLPWNRNQRVRDRFDVRKVIRVS</sequence>
<reference evidence="3" key="1">
    <citation type="journal article" date="2017" name="Genome Biol.">
        <title>Comparative genomics reveals high biological diversity and specific adaptations in the industrially and medically important fungal genus Aspergillus.</title>
        <authorList>
            <person name="de Vries R.P."/>
            <person name="Riley R."/>
            <person name="Wiebenga A."/>
            <person name="Aguilar-Osorio G."/>
            <person name="Amillis S."/>
            <person name="Uchima C.A."/>
            <person name="Anderluh G."/>
            <person name="Asadollahi M."/>
            <person name="Askin M."/>
            <person name="Barry K."/>
            <person name="Battaglia E."/>
            <person name="Bayram O."/>
            <person name="Benocci T."/>
            <person name="Braus-Stromeyer S.A."/>
            <person name="Caldana C."/>
            <person name="Canovas D."/>
            <person name="Cerqueira G.C."/>
            <person name="Chen F."/>
            <person name="Chen W."/>
            <person name="Choi C."/>
            <person name="Clum A."/>
            <person name="Dos Santos R.A."/>
            <person name="Damasio A.R."/>
            <person name="Diallinas G."/>
            <person name="Emri T."/>
            <person name="Fekete E."/>
            <person name="Flipphi M."/>
            <person name="Freyberg S."/>
            <person name="Gallo A."/>
            <person name="Gournas C."/>
            <person name="Habgood R."/>
            <person name="Hainaut M."/>
            <person name="Harispe M.L."/>
            <person name="Henrissat B."/>
            <person name="Hilden K.S."/>
            <person name="Hope R."/>
            <person name="Hossain A."/>
            <person name="Karabika E."/>
            <person name="Karaffa L."/>
            <person name="Karanyi Z."/>
            <person name="Krasevec N."/>
            <person name="Kuo A."/>
            <person name="Kusch H."/>
            <person name="LaButti K."/>
            <person name="Lagendijk E.L."/>
            <person name="Lapidus A."/>
            <person name="Levasseur A."/>
            <person name="Lindquist E."/>
            <person name="Lipzen A."/>
            <person name="Logrieco A.F."/>
            <person name="MacCabe A."/>
            <person name="Maekelae M.R."/>
            <person name="Malavazi I."/>
            <person name="Melin P."/>
            <person name="Meyer V."/>
            <person name="Mielnichuk N."/>
            <person name="Miskei M."/>
            <person name="Molnar A.P."/>
            <person name="Mule G."/>
            <person name="Ngan C.Y."/>
            <person name="Orejas M."/>
            <person name="Orosz E."/>
            <person name="Ouedraogo J.P."/>
            <person name="Overkamp K.M."/>
            <person name="Park H.-S."/>
            <person name="Perrone G."/>
            <person name="Piumi F."/>
            <person name="Punt P.J."/>
            <person name="Ram A.F."/>
            <person name="Ramon A."/>
            <person name="Rauscher S."/>
            <person name="Record E."/>
            <person name="Riano-Pachon D.M."/>
            <person name="Robert V."/>
            <person name="Roehrig J."/>
            <person name="Ruller R."/>
            <person name="Salamov A."/>
            <person name="Salih N.S."/>
            <person name="Samson R.A."/>
            <person name="Sandor E."/>
            <person name="Sanguinetti M."/>
            <person name="Schuetze T."/>
            <person name="Sepcic K."/>
            <person name="Shelest E."/>
            <person name="Sherlock G."/>
            <person name="Sophianopoulou V."/>
            <person name="Squina F.M."/>
            <person name="Sun H."/>
            <person name="Susca A."/>
            <person name="Todd R.B."/>
            <person name="Tsang A."/>
            <person name="Unkles S.E."/>
            <person name="van de Wiele N."/>
            <person name="van Rossen-Uffink D."/>
            <person name="Oliveira J.V."/>
            <person name="Vesth T.C."/>
            <person name="Visser J."/>
            <person name="Yu J.-H."/>
            <person name="Zhou M."/>
            <person name="Andersen M.R."/>
            <person name="Archer D.B."/>
            <person name="Baker S.E."/>
            <person name="Benoit I."/>
            <person name="Brakhage A.A."/>
            <person name="Braus G.H."/>
            <person name="Fischer R."/>
            <person name="Frisvad J.C."/>
            <person name="Goldman G.H."/>
            <person name="Houbraken J."/>
            <person name="Oakley B."/>
            <person name="Pocsi I."/>
            <person name="Scazzocchio C."/>
            <person name="Seiboth B."/>
            <person name="vanKuyk P.A."/>
            <person name="Wortman J."/>
            <person name="Dyer P.S."/>
            <person name="Grigoriev I.V."/>
        </authorList>
    </citation>
    <scope>NUCLEOTIDE SEQUENCE [LARGE SCALE GENOMIC DNA]</scope>
    <source>
        <strain evidence="3">ITEM 5010</strain>
    </source>
</reference>
<dbReference type="PANTHER" id="PTHR37844">
    <property type="entry name" value="SER/THR PROTEIN PHOSPHATASE SUPERFAMILY (AFU_ORTHOLOGUE AFUA_1G14840)"/>
    <property type="match status" value="1"/>
</dbReference>
<dbReference type="OrthoDB" id="550558at2759"/>
<organism evidence="2 3">
    <name type="scientific">Aspergillus carbonarius (strain ITEM 5010)</name>
    <dbReference type="NCBI Taxonomy" id="602072"/>
    <lineage>
        <taxon>Eukaryota</taxon>
        <taxon>Fungi</taxon>
        <taxon>Dikarya</taxon>
        <taxon>Ascomycota</taxon>
        <taxon>Pezizomycotina</taxon>
        <taxon>Eurotiomycetes</taxon>
        <taxon>Eurotiomycetidae</taxon>
        <taxon>Eurotiales</taxon>
        <taxon>Aspergillaceae</taxon>
        <taxon>Aspergillus</taxon>
        <taxon>Aspergillus subgen. Circumdati</taxon>
    </lineage>
</organism>
<dbReference type="InterPro" id="IPR004843">
    <property type="entry name" value="Calcineurin-like_PHP"/>
</dbReference>
<evidence type="ECO:0000313" key="3">
    <source>
        <dbReference type="Proteomes" id="UP000188318"/>
    </source>
</evidence>
<accession>A0A1R3RZM5</accession>
<dbReference type="AlphaFoldDB" id="A0A1R3RZM5"/>
<dbReference type="PANTHER" id="PTHR37844:SF2">
    <property type="entry name" value="SER_THR PROTEIN PHOSPHATASE SUPERFAMILY (AFU_ORTHOLOGUE AFUA_1G14840)"/>
    <property type="match status" value="1"/>
</dbReference>
<dbReference type="Proteomes" id="UP000188318">
    <property type="component" value="Unassembled WGS sequence"/>
</dbReference>
<dbReference type="InterPro" id="IPR029052">
    <property type="entry name" value="Metallo-depent_PP-like"/>
</dbReference>
<dbReference type="GO" id="GO:0016787">
    <property type="term" value="F:hydrolase activity"/>
    <property type="evidence" value="ECO:0007669"/>
    <property type="project" value="InterPro"/>
</dbReference>
<gene>
    <name evidence="2" type="ORF">ASPCADRAFT_40845</name>
</gene>
<dbReference type="VEuPathDB" id="FungiDB:ASPCADRAFT_40845"/>
<dbReference type="SUPFAM" id="SSF56300">
    <property type="entry name" value="Metallo-dependent phosphatases"/>
    <property type="match status" value="1"/>
</dbReference>
<evidence type="ECO:0000313" key="2">
    <source>
        <dbReference type="EMBL" id="OOF99913.1"/>
    </source>
</evidence>